<keyword evidence="1" id="KW-0812">Transmembrane</keyword>
<protein>
    <submittedName>
        <fullName evidence="2">Uncharacterized protein</fullName>
    </submittedName>
</protein>
<dbReference type="AlphaFoldDB" id="G0U157"/>
<proteinExistence type="predicted"/>
<dbReference type="VEuPathDB" id="TriTrypDB:TvY486_0804200"/>
<reference evidence="2" key="1">
    <citation type="journal article" date="2012" name="Proc. Natl. Acad. Sci. U.S.A.">
        <title>Antigenic diversity is generated by distinct evolutionary mechanisms in African trypanosome species.</title>
        <authorList>
            <person name="Jackson A.P."/>
            <person name="Berry A."/>
            <person name="Aslett M."/>
            <person name="Allison H.C."/>
            <person name="Burton P."/>
            <person name="Vavrova-Anderson J."/>
            <person name="Brown R."/>
            <person name="Browne H."/>
            <person name="Corton N."/>
            <person name="Hauser H."/>
            <person name="Gamble J."/>
            <person name="Gilderthorp R."/>
            <person name="Marcello L."/>
            <person name="McQuillan J."/>
            <person name="Otto T.D."/>
            <person name="Quail M.A."/>
            <person name="Sanders M.J."/>
            <person name="van Tonder A."/>
            <person name="Ginger M.L."/>
            <person name="Field M.C."/>
            <person name="Barry J.D."/>
            <person name="Hertz-Fowler C."/>
            <person name="Berriman M."/>
        </authorList>
    </citation>
    <scope>NUCLEOTIDE SEQUENCE</scope>
    <source>
        <strain evidence="2">Y486</strain>
    </source>
</reference>
<evidence type="ECO:0000256" key="1">
    <source>
        <dbReference type="SAM" id="Phobius"/>
    </source>
</evidence>
<feature type="transmembrane region" description="Helical" evidence="1">
    <location>
        <begin position="95"/>
        <end position="118"/>
    </location>
</feature>
<evidence type="ECO:0000313" key="2">
    <source>
        <dbReference type="EMBL" id="CCC49812.1"/>
    </source>
</evidence>
<organism evidence="2">
    <name type="scientific">Trypanosoma vivax (strain Y486)</name>
    <dbReference type="NCBI Taxonomy" id="1055687"/>
    <lineage>
        <taxon>Eukaryota</taxon>
        <taxon>Discoba</taxon>
        <taxon>Euglenozoa</taxon>
        <taxon>Kinetoplastea</taxon>
        <taxon>Metakinetoplastina</taxon>
        <taxon>Trypanosomatida</taxon>
        <taxon>Trypanosomatidae</taxon>
        <taxon>Trypanosoma</taxon>
        <taxon>Duttonella</taxon>
    </lineage>
</organism>
<keyword evidence="1" id="KW-0472">Membrane</keyword>
<name>G0U157_TRYVY</name>
<keyword evidence="1" id="KW-1133">Transmembrane helix</keyword>
<sequence>MLLYVCDCNIMRIFVGDVAPPPPEAIICHVLWEAGELICHCAIRTVLKALWQYIFFLFFPFFLILCCYHCFNRCLWPKAGFTVEDWTCARHPKGFVFVLLFPVVLLFCRTRLGGAFLVRWHHSVDV</sequence>
<gene>
    <name evidence="2" type="ORF">TVY486_0804200</name>
</gene>
<feature type="transmembrane region" description="Helical" evidence="1">
    <location>
        <begin position="50"/>
        <end position="71"/>
    </location>
</feature>
<accession>G0U157</accession>
<dbReference type="EMBL" id="HE573024">
    <property type="protein sequence ID" value="CCC49812.1"/>
    <property type="molecule type" value="Genomic_DNA"/>
</dbReference>